<name>A0A0F9CH38_9ZZZZ</name>
<organism evidence="1">
    <name type="scientific">marine sediment metagenome</name>
    <dbReference type="NCBI Taxonomy" id="412755"/>
    <lineage>
        <taxon>unclassified sequences</taxon>
        <taxon>metagenomes</taxon>
        <taxon>ecological metagenomes</taxon>
    </lineage>
</organism>
<dbReference type="AlphaFoldDB" id="A0A0F9CH38"/>
<accession>A0A0F9CH38</accession>
<reference evidence="1" key="1">
    <citation type="journal article" date="2015" name="Nature">
        <title>Complex archaea that bridge the gap between prokaryotes and eukaryotes.</title>
        <authorList>
            <person name="Spang A."/>
            <person name="Saw J.H."/>
            <person name="Jorgensen S.L."/>
            <person name="Zaremba-Niedzwiedzka K."/>
            <person name="Martijn J."/>
            <person name="Lind A.E."/>
            <person name="van Eijk R."/>
            <person name="Schleper C."/>
            <person name="Guy L."/>
            <person name="Ettema T.J."/>
        </authorList>
    </citation>
    <scope>NUCLEOTIDE SEQUENCE</scope>
</reference>
<gene>
    <name evidence="1" type="ORF">LCGC14_2667130</name>
</gene>
<evidence type="ECO:0000313" key="1">
    <source>
        <dbReference type="EMBL" id="KKK96006.1"/>
    </source>
</evidence>
<dbReference type="EMBL" id="LAZR01046666">
    <property type="protein sequence ID" value="KKK96006.1"/>
    <property type="molecule type" value="Genomic_DNA"/>
</dbReference>
<comment type="caution">
    <text evidence="1">The sequence shown here is derived from an EMBL/GenBank/DDBJ whole genome shotgun (WGS) entry which is preliminary data.</text>
</comment>
<protein>
    <submittedName>
        <fullName evidence="1">Uncharacterized protein</fullName>
    </submittedName>
</protein>
<proteinExistence type="predicted"/>
<sequence>MKKFKITNADNQTYNECQWGENVTHETNGLGGLCSPGWIHYYRNKYLAVIFNPIHGNYPRTMHMWTGIAKGKFKHDRGLK</sequence>